<dbReference type="Proteomes" id="UP000036867">
    <property type="component" value="Unassembled WGS sequence"/>
</dbReference>
<organism evidence="1 2">
    <name type="scientific">Viridibacillus arvi</name>
    <dbReference type="NCBI Taxonomy" id="263475"/>
    <lineage>
        <taxon>Bacteria</taxon>
        <taxon>Bacillati</taxon>
        <taxon>Bacillota</taxon>
        <taxon>Bacilli</taxon>
        <taxon>Bacillales</taxon>
        <taxon>Caryophanaceae</taxon>
        <taxon>Viridibacillus</taxon>
    </lineage>
</organism>
<name>A0A0M0LIV8_9BACL</name>
<dbReference type="OrthoDB" id="2454552at2"/>
<dbReference type="GeneID" id="301134550"/>
<evidence type="ECO:0000313" key="2">
    <source>
        <dbReference type="Proteomes" id="UP000036867"/>
    </source>
</evidence>
<protein>
    <submittedName>
        <fullName evidence="1">Uncharacterized protein</fullName>
    </submittedName>
</protein>
<proteinExistence type="predicted"/>
<dbReference type="RefSeq" id="WP_038189333.1">
    <property type="nucleotide sequence ID" value="NZ_CP063302.1"/>
</dbReference>
<gene>
    <name evidence="1" type="ORF">AMD00_00215</name>
</gene>
<dbReference type="EMBL" id="LILB01000001">
    <property type="protein sequence ID" value="KOO50990.1"/>
    <property type="molecule type" value="Genomic_DNA"/>
</dbReference>
<evidence type="ECO:0000313" key="1">
    <source>
        <dbReference type="EMBL" id="KOO50990.1"/>
    </source>
</evidence>
<reference evidence="2" key="1">
    <citation type="submission" date="2015-08" db="EMBL/GenBank/DDBJ databases">
        <title>Fjat-10028 dsm 16317.</title>
        <authorList>
            <person name="Liu B."/>
            <person name="Wang J."/>
            <person name="Zhu Y."/>
            <person name="Liu G."/>
            <person name="Chen Q."/>
            <person name="Chen Z."/>
            <person name="Lan J."/>
            <person name="Che J."/>
            <person name="Ge C."/>
            <person name="Shi H."/>
            <person name="Pan Z."/>
            <person name="Liu X."/>
        </authorList>
    </citation>
    <scope>NUCLEOTIDE SEQUENCE [LARGE SCALE GENOMIC DNA]</scope>
    <source>
        <strain evidence="2">DSM 16317</strain>
    </source>
</reference>
<keyword evidence="2" id="KW-1185">Reference proteome</keyword>
<accession>A0A0M0LIV8</accession>
<comment type="caution">
    <text evidence="1">The sequence shown here is derived from an EMBL/GenBank/DDBJ whole genome shotgun (WGS) entry which is preliminary data.</text>
</comment>
<dbReference type="AlphaFoldDB" id="A0A0M0LIV8"/>
<sequence>MKKSLVIMGNGNTYVVDESPDEFYENYLSETVESYAYLDLDDFTTVAIAHISEIVGIEE</sequence>